<evidence type="ECO:0000256" key="14">
    <source>
        <dbReference type="PROSITE-ProRule" id="PRU00433"/>
    </source>
</evidence>
<dbReference type="Pfam" id="PF07732">
    <property type="entry name" value="Cu-oxidase_3"/>
    <property type="match status" value="1"/>
</dbReference>
<gene>
    <name evidence="18" type="primary">nirK</name>
    <name evidence="18" type="ORF">FYK34_06595</name>
</gene>
<dbReference type="NCBIfam" id="TIGR02376">
    <property type="entry name" value="Cu_nitrite_red"/>
    <property type="match status" value="1"/>
</dbReference>
<keyword evidence="10 14" id="KW-0408">Iron</keyword>
<dbReference type="Pfam" id="PF00034">
    <property type="entry name" value="Cytochrom_C"/>
    <property type="match status" value="1"/>
</dbReference>
<comment type="cofactor">
    <cofactor evidence="15">
        <name>Cu(+)</name>
        <dbReference type="ChEBI" id="CHEBI:49552"/>
    </cofactor>
    <text evidence="15">Binds 1 Cu(+) ion.</text>
</comment>
<feature type="binding site" description="type 1 copper site" evidence="13">
    <location>
        <position position="154"/>
    </location>
    <ligand>
        <name>Cu cation</name>
        <dbReference type="ChEBI" id="CHEBI:23378"/>
        <label>1</label>
    </ligand>
</feature>
<feature type="binding site" description="type 1 copper site" evidence="13">
    <location>
        <position position="119"/>
    </location>
    <ligand>
        <name>Cu cation</name>
        <dbReference type="ChEBI" id="CHEBI:23378"/>
        <label>1</label>
    </ligand>
</feature>
<dbReference type="SUPFAM" id="SSF46626">
    <property type="entry name" value="Cytochrome c"/>
    <property type="match status" value="1"/>
</dbReference>
<dbReference type="Gene3D" id="1.10.760.10">
    <property type="entry name" value="Cytochrome c-like domain"/>
    <property type="match status" value="1"/>
</dbReference>
<evidence type="ECO:0000313" key="18">
    <source>
        <dbReference type="EMBL" id="QEL55256.1"/>
    </source>
</evidence>
<dbReference type="InterPro" id="IPR051459">
    <property type="entry name" value="Cytochrome_c-type_DH"/>
</dbReference>
<dbReference type="InterPro" id="IPR009056">
    <property type="entry name" value="Cyt_c-like_dom"/>
</dbReference>
<evidence type="ECO:0000256" key="2">
    <source>
        <dbReference type="ARBA" id="ARBA00010609"/>
    </source>
</evidence>
<evidence type="ECO:0000256" key="7">
    <source>
        <dbReference type="ARBA" id="ARBA00022723"/>
    </source>
</evidence>
<dbReference type="GO" id="GO:0050421">
    <property type="term" value="F:nitrite reductase (NO-forming) activity"/>
    <property type="evidence" value="ECO:0007669"/>
    <property type="project" value="UniProtKB-EC"/>
</dbReference>
<evidence type="ECO:0000256" key="4">
    <source>
        <dbReference type="ARBA" id="ARBA00011882"/>
    </source>
</evidence>
<organism evidence="18 19">
    <name type="scientific">Chromobacterium paludis</name>
    <dbReference type="NCBI Taxonomy" id="2605945"/>
    <lineage>
        <taxon>Bacteria</taxon>
        <taxon>Pseudomonadati</taxon>
        <taxon>Pseudomonadota</taxon>
        <taxon>Betaproteobacteria</taxon>
        <taxon>Neisseriales</taxon>
        <taxon>Chromobacteriaceae</taxon>
        <taxon>Chromobacterium</taxon>
    </lineage>
</organism>
<feature type="chain" id="PRO_5023079245" description="Copper-containing nitrite reductase" evidence="15">
    <location>
        <begin position="30"/>
        <end position="478"/>
    </location>
</feature>
<feature type="domain" description="Cytochrome c" evidence="17">
    <location>
        <begin position="370"/>
        <end position="458"/>
    </location>
</feature>
<evidence type="ECO:0000256" key="11">
    <source>
        <dbReference type="ARBA" id="ARBA00023008"/>
    </source>
</evidence>
<protein>
    <recommendedName>
        <fullName evidence="5 15">Copper-containing nitrite reductase</fullName>
        <ecNumber evidence="4 15">1.7.2.1</ecNumber>
    </recommendedName>
</protein>
<reference evidence="18 19" key="1">
    <citation type="submission" date="2019-08" db="EMBL/GenBank/DDBJ databases">
        <title>Chromobacterium paludis, a novel bacterium isolated from a Maryland marsh pond.</title>
        <authorList>
            <person name="Blackburn M.B."/>
            <person name="Gundersen-Rindal D.E."/>
        </authorList>
    </citation>
    <scope>NUCLEOTIDE SEQUENCE [LARGE SCALE GENOMIC DNA]</scope>
    <source>
        <strain evidence="19">IIBBL 257-1</strain>
    </source>
</reference>
<dbReference type="GO" id="GO:0009279">
    <property type="term" value="C:cell outer membrane"/>
    <property type="evidence" value="ECO:0007669"/>
    <property type="project" value="UniProtKB-SubCell"/>
</dbReference>
<proteinExistence type="inferred from homology"/>
<dbReference type="CDD" id="cd11020">
    <property type="entry name" value="CuRO_1_CuNIR"/>
    <property type="match status" value="1"/>
</dbReference>
<dbReference type="InterPro" id="IPR008972">
    <property type="entry name" value="Cupredoxin"/>
</dbReference>
<dbReference type="AlphaFoldDB" id="A0A5C1DF42"/>
<dbReference type="GO" id="GO:0005507">
    <property type="term" value="F:copper ion binding"/>
    <property type="evidence" value="ECO:0007669"/>
    <property type="project" value="InterPro"/>
</dbReference>
<dbReference type="PRINTS" id="PR00695">
    <property type="entry name" value="CUNO2RDTASE"/>
</dbReference>
<evidence type="ECO:0000313" key="19">
    <source>
        <dbReference type="Proteomes" id="UP000322079"/>
    </source>
</evidence>
<feature type="signal peptide" evidence="15">
    <location>
        <begin position="1"/>
        <end position="29"/>
    </location>
</feature>
<evidence type="ECO:0000259" key="17">
    <source>
        <dbReference type="PROSITE" id="PS51007"/>
    </source>
</evidence>
<dbReference type="CDD" id="cd04208">
    <property type="entry name" value="CuRO_2_CuNIR"/>
    <property type="match status" value="1"/>
</dbReference>
<dbReference type="EC" id="1.7.2.1" evidence="4 15"/>
<keyword evidence="11 13" id="KW-0186">Copper</keyword>
<dbReference type="Proteomes" id="UP000322079">
    <property type="component" value="Chromosome"/>
</dbReference>
<keyword evidence="19" id="KW-1185">Reference proteome</keyword>
<dbReference type="InterPro" id="IPR011707">
    <property type="entry name" value="Cu-oxidase-like_N"/>
</dbReference>
<feature type="binding site" description="type 1 copper site" evidence="13">
    <location>
        <position position="309"/>
    </location>
    <ligand>
        <name>Cu cation</name>
        <dbReference type="ChEBI" id="CHEBI:23378"/>
        <label>1</label>
    </ligand>
</feature>
<feature type="binding site" description="type 1 copper site" evidence="13">
    <location>
        <position position="155"/>
    </location>
    <ligand>
        <name>Cu cation</name>
        <dbReference type="ChEBI" id="CHEBI:23378"/>
        <label>1</label>
    </ligand>
</feature>
<comment type="subunit">
    <text evidence="3 15">Homotrimer.</text>
</comment>
<evidence type="ECO:0000256" key="8">
    <source>
        <dbReference type="ARBA" id="ARBA00022737"/>
    </source>
</evidence>
<dbReference type="Gene3D" id="2.60.40.420">
    <property type="entry name" value="Cupredoxins - blue copper proteins"/>
    <property type="match status" value="2"/>
</dbReference>
<evidence type="ECO:0000256" key="3">
    <source>
        <dbReference type="ARBA" id="ARBA00011233"/>
    </source>
</evidence>
<comment type="cofactor">
    <cofactor evidence="15">
        <name>Cu(2+)</name>
        <dbReference type="ChEBI" id="CHEBI:29036"/>
    </cofactor>
    <text evidence="15">Binds 1 Cu(+) ion.</text>
</comment>
<evidence type="ECO:0000256" key="16">
    <source>
        <dbReference type="SAM" id="MobiDB-lite"/>
    </source>
</evidence>
<dbReference type="InterPro" id="IPR001287">
    <property type="entry name" value="NO2-reductase_Cu"/>
</dbReference>
<evidence type="ECO:0000256" key="5">
    <source>
        <dbReference type="ARBA" id="ARBA00017290"/>
    </source>
</evidence>
<keyword evidence="9 15" id="KW-0560">Oxidoreductase</keyword>
<keyword evidence="15" id="KW-0732">Signal</keyword>
<dbReference type="GO" id="GO:0020037">
    <property type="term" value="F:heme binding"/>
    <property type="evidence" value="ECO:0007669"/>
    <property type="project" value="InterPro"/>
</dbReference>
<dbReference type="PROSITE" id="PS51007">
    <property type="entry name" value="CYTC"/>
    <property type="match status" value="1"/>
</dbReference>
<evidence type="ECO:0000256" key="15">
    <source>
        <dbReference type="RuleBase" id="RU365025"/>
    </source>
</evidence>
<evidence type="ECO:0000256" key="10">
    <source>
        <dbReference type="ARBA" id="ARBA00023004"/>
    </source>
</evidence>
<dbReference type="InterPro" id="IPR036909">
    <property type="entry name" value="Cyt_c-like_dom_sf"/>
</dbReference>
<comment type="similarity">
    <text evidence="2 15">Belongs to the multicopper oxidase family.</text>
</comment>
<dbReference type="KEGG" id="chrm:FYK34_06595"/>
<keyword evidence="7 13" id="KW-0479">Metal-binding</keyword>
<feature type="region of interest" description="Disordered" evidence="16">
    <location>
        <begin position="353"/>
        <end position="374"/>
    </location>
</feature>
<evidence type="ECO:0000256" key="6">
    <source>
        <dbReference type="ARBA" id="ARBA00022617"/>
    </source>
</evidence>
<feature type="binding site" description="type 1 copper site" evidence="13">
    <location>
        <position position="168"/>
    </location>
    <ligand>
        <name>Cu cation</name>
        <dbReference type="ChEBI" id="CHEBI:23378"/>
        <label>1</label>
    </ligand>
</feature>
<comment type="catalytic activity">
    <reaction evidence="12 15">
        <text>nitric oxide + Fe(III)-[cytochrome c] + H2O = Fe(II)-[cytochrome c] + nitrite + 2 H(+)</text>
        <dbReference type="Rhea" id="RHEA:15233"/>
        <dbReference type="Rhea" id="RHEA-COMP:10350"/>
        <dbReference type="Rhea" id="RHEA-COMP:14399"/>
        <dbReference type="ChEBI" id="CHEBI:15377"/>
        <dbReference type="ChEBI" id="CHEBI:15378"/>
        <dbReference type="ChEBI" id="CHEBI:16301"/>
        <dbReference type="ChEBI" id="CHEBI:16480"/>
        <dbReference type="ChEBI" id="CHEBI:29033"/>
        <dbReference type="ChEBI" id="CHEBI:29034"/>
        <dbReference type="EC" id="1.7.2.1"/>
    </reaction>
</comment>
<feature type="binding site" description="type 1 copper site" evidence="13">
    <location>
        <position position="114"/>
    </location>
    <ligand>
        <name>Cu cation</name>
        <dbReference type="ChEBI" id="CHEBI:23378"/>
        <label>1</label>
    </ligand>
</feature>
<dbReference type="RefSeq" id="WP_149295622.1">
    <property type="nucleotide sequence ID" value="NZ_CP043473.1"/>
</dbReference>
<evidence type="ECO:0000256" key="12">
    <source>
        <dbReference type="ARBA" id="ARBA00049340"/>
    </source>
</evidence>
<dbReference type="EMBL" id="CP043473">
    <property type="protein sequence ID" value="QEL55256.1"/>
    <property type="molecule type" value="Genomic_DNA"/>
</dbReference>
<accession>A0A5C1DF42</accession>
<dbReference type="PANTHER" id="PTHR35008:SF8">
    <property type="entry name" value="ALCOHOL DEHYDROGENASE CYTOCHROME C SUBUNIT"/>
    <property type="match status" value="1"/>
</dbReference>
<dbReference type="PANTHER" id="PTHR35008">
    <property type="entry name" value="BLL4482 PROTEIN-RELATED"/>
    <property type="match status" value="1"/>
</dbReference>
<dbReference type="GO" id="GO:0009055">
    <property type="term" value="F:electron transfer activity"/>
    <property type="evidence" value="ECO:0007669"/>
    <property type="project" value="InterPro"/>
</dbReference>
<evidence type="ECO:0000256" key="1">
    <source>
        <dbReference type="ARBA" id="ARBA00004459"/>
    </source>
</evidence>
<name>A0A5C1DF42_9NEIS</name>
<keyword evidence="8" id="KW-0677">Repeat</keyword>
<dbReference type="FunFam" id="2.60.40.420:FF:000093">
    <property type="entry name" value="Copper-containing nitrite reductase"/>
    <property type="match status" value="1"/>
</dbReference>
<dbReference type="SUPFAM" id="SSF49503">
    <property type="entry name" value="Cupredoxins"/>
    <property type="match status" value="2"/>
</dbReference>
<feature type="binding site" description="type 1 copper site" evidence="13">
    <location>
        <position position="163"/>
    </location>
    <ligand>
        <name>Cu cation</name>
        <dbReference type="ChEBI" id="CHEBI:23378"/>
        <label>1</label>
    </ligand>
</feature>
<evidence type="ECO:0000256" key="13">
    <source>
        <dbReference type="PIRSR" id="PIRSR601287-1"/>
    </source>
</evidence>
<sequence length="478" mass="50721">MGQKRSGKWALCGVLAGLMAGGHAAAAFAEGKDLPIVHETLVAPPNLPPPITRMAPAKVVVELTVEEVEREIAPGSRYMFWTFGGTVPGKMIRVREGDTVELHLRNLASNKLPHNIDLHAVTGPGGGAPQTLVAPGKQAVFTFKALNPGLFVYHCATAPVGMHIANGMYGMILVQPRTPLPKVSREYYVMQGDFYTSTGYRAGGLQPFDMQKAIDEKPTYVLFNGADRALTGKNALTAKAGEKVRIYFGVGGPNLTSSFHIIGAIFDKVYTEGGANFQRNVQTTLVPAGGSTIVEFTPKVPGNLTLVDHSITRAFNKGAIGLLSVSGPDRPDIYGKGQISAMGELAPAVKTAPGEEAPVNAEPPQPRENRPADHGQSVFAKNCVACHQANAQGVPGVFPPLADSDLIQKTPLEAARIILGGRAGQLLVNGVSYNGVMPSLDLSDEEVADVLNYVSVHFNKGKPVVTVEDVKTLRAQKP</sequence>
<comment type="subcellular location">
    <subcellularLocation>
        <location evidence="1">Cell outer membrane</location>
        <topology evidence="1">Lipid-anchor</topology>
    </subcellularLocation>
</comment>
<keyword evidence="6 14" id="KW-0349">Heme</keyword>
<evidence type="ECO:0000256" key="9">
    <source>
        <dbReference type="ARBA" id="ARBA00023002"/>
    </source>
</evidence>